<comment type="caution">
    <text evidence="3">The sequence shown here is derived from an EMBL/GenBank/DDBJ whole genome shotgun (WGS) entry which is preliminary data.</text>
</comment>
<dbReference type="AlphaFoldDB" id="A0A9X3TVB9"/>
<evidence type="ECO:0000313" key="4">
    <source>
        <dbReference type="Proteomes" id="UP001141619"/>
    </source>
</evidence>
<keyword evidence="4" id="KW-1185">Reference proteome</keyword>
<accession>A0A9X3TVB9</accession>
<dbReference type="SUPFAM" id="SSF117916">
    <property type="entry name" value="Fe-S cluster assembly (FSCA) domain-like"/>
    <property type="match status" value="1"/>
</dbReference>
<dbReference type="EMBL" id="JANWOI010000001">
    <property type="protein sequence ID" value="MDA5192398.1"/>
    <property type="molecule type" value="Genomic_DNA"/>
</dbReference>
<dbReference type="Pfam" id="PF01883">
    <property type="entry name" value="FeS_assembly_P"/>
    <property type="match status" value="1"/>
</dbReference>
<feature type="domain" description="MIP18 family-like" evidence="2">
    <location>
        <begin position="46"/>
        <end position="116"/>
    </location>
</feature>
<evidence type="ECO:0000259" key="2">
    <source>
        <dbReference type="Pfam" id="PF01883"/>
    </source>
</evidence>
<sequence length="139" mass="15486">MSDTQNMTETETPKTGSDAEPGFLEAFLDNKPEPAAERDPELEFHVIEMVQTIYDPEIPVNIYELGLIYELTADVKGNVKVIMTLTTPHCPVAESMPGEVETRIRGVEGVNDVSVELTWEPAWDQSMMSEAARLELGFL</sequence>
<evidence type="ECO:0000256" key="1">
    <source>
        <dbReference type="SAM" id="MobiDB-lite"/>
    </source>
</evidence>
<dbReference type="PANTHER" id="PTHR42831:SF1">
    <property type="entry name" value="FE-S PROTEIN MATURATION AUXILIARY FACTOR YITW"/>
    <property type="match status" value="1"/>
</dbReference>
<feature type="region of interest" description="Disordered" evidence="1">
    <location>
        <begin position="1"/>
        <end position="39"/>
    </location>
</feature>
<dbReference type="InterPro" id="IPR052339">
    <property type="entry name" value="Fe-S_Maturation_MIP18"/>
</dbReference>
<feature type="compositionally biased region" description="Basic and acidic residues" evidence="1">
    <location>
        <begin position="28"/>
        <end position="39"/>
    </location>
</feature>
<dbReference type="RefSeq" id="WP_274942106.1">
    <property type="nucleotide sequence ID" value="NZ_JANWOI010000001.1"/>
</dbReference>
<protein>
    <submittedName>
        <fullName evidence="3">DUF59 domain-containing protein</fullName>
    </submittedName>
</protein>
<organism evidence="3 4">
    <name type="scientific">Govanella unica</name>
    <dbReference type="NCBI Taxonomy" id="2975056"/>
    <lineage>
        <taxon>Bacteria</taxon>
        <taxon>Pseudomonadati</taxon>
        <taxon>Pseudomonadota</taxon>
        <taxon>Alphaproteobacteria</taxon>
        <taxon>Emcibacterales</taxon>
        <taxon>Govanellaceae</taxon>
        <taxon>Govanella</taxon>
    </lineage>
</organism>
<dbReference type="InterPro" id="IPR034904">
    <property type="entry name" value="FSCA_dom_sf"/>
</dbReference>
<feature type="compositionally biased region" description="Polar residues" evidence="1">
    <location>
        <begin position="1"/>
        <end position="15"/>
    </location>
</feature>
<dbReference type="PANTHER" id="PTHR42831">
    <property type="entry name" value="FE-S PROTEIN MATURATION AUXILIARY FACTOR YITW"/>
    <property type="match status" value="1"/>
</dbReference>
<evidence type="ECO:0000313" key="3">
    <source>
        <dbReference type="EMBL" id="MDA5192398.1"/>
    </source>
</evidence>
<dbReference type="Proteomes" id="UP001141619">
    <property type="component" value="Unassembled WGS sequence"/>
</dbReference>
<reference evidence="3" key="2">
    <citation type="journal article" date="2023" name="Syst. Appl. Microbiol.">
        <title>Govania unica gen. nov., sp. nov., a rare biosphere bacterium that represents a novel family in the class Alphaproteobacteria.</title>
        <authorList>
            <person name="Vandamme P."/>
            <person name="Peeters C."/>
            <person name="Hettiarachchi A."/>
            <person name="Cnockaert M."/>
            <person name="Carlier A."/>
        </authorList>
    </citation>
    <scope>NUCLEOTIDE SEQUENCE</scope>
    <source>
        <strain evidence="3">LMG 31809</strain>
    </source>
</reference>
<dbReference type="Gene3D" id="3.30.300.130">
    <property type="entry name" value="Fe-S cluster assembly (FSCA)"/>
    <property type="match status" value="1"/>
</dbReference>
<dbReference type="InterPro" id="IPR002744">
    <property type="entry name" value="MIP18-like"/>
</dbReference>
<name>A0A9X3TVB9_9PROT</name>
<reference evidence="3" key="1">
    <citation type="submission" date="2022-08" db="EMBL/GenBank/DDBJ databases">
        <authorList>
            <person name="Vandamme P."/>
            <person name="Hettiarachchi A."/>
            <person name="Peeters C."/>
            <person name="Cnockaert M."/>
            <person name="Carlier A."/>
        </authorList>
    </citation>
    <scope>NUCLEOTIDE SEQUENCE</scope>
    <source>
        <strain evidence="3">LMG 31809</strain>
    </source>
</reference>
<gene>
    <name evidence="3" type="ORF">NYP16_00295</name>
</gene>
<proteinExistence type="predicted"/>